<evidence type="ECO:0000313" key="1">
    <source>
        <dbReference type="EMBL" id="KAJ1935408.1"/>
    </source>
</evidence>
<evidence type="ECO:0000313" key="2">
    <source>
        <dbReference type="Proteomes" id="UP001150603"/>
    </source>
</evidence>
<reference evidence="1" key="1">
    <citation type="submission" date="2022-07" db="EMBL/GenBank/DDBJ databases">
        <title>Phylogenomic reconstructions and comparative analyses of Kickxellomycotina fungi.</title>
        <authorList>
            <person name="Reynolds N.K."/>
            <person name="Stajich J.E."/>
            <person name="Barry K."/>
            <person name="Grigoriev I.V."/>
            <person name="Crous P."/>
            <person name="Smith M.E."/>
        </authorList>
    </citation>
    <scope>NUCLEOTIDE SEQUENCE</scope>
    <source>
        <strain evidence="1">NRRL 5244</strain>
    </source>
</reference>
<comment type="caution">
    <text evidence="1">The sequence shown here is derived from an EMBL/GenBank/DDBJ whole genome shotgun (WGS) entry which is preliminary data.</text>
</comment>
<protein>
    <submittedName>
        <fullName evidence="1">Uncharacterized protein</fullName>
    </submittedName>
</protein>
<feature type="non-terminal residue" evidence="1">
    <location>
        <position position="221"/>
    </location>
</feature>
<dbReference type="Proteomes" id="UP001150603">
    <property type="component" value="Unassembled WGS sequence"/>
</dbReference>
<keyword evidence="2" id="KW-1185">Reference proteome</keyword>
<organism evidence="1 2">
    <name type="scientific">Linderina macrospora</name>
    <dbReference type="NCBI Taxonomy" id="4868"/>
    <lineage>
        <taxon>Eukaryota</taxon>
        <taxon>Fungi</taxon>
        <taxon>Fungi incertae sedis</taxon>
        <taxon>Zoopagomycota</taxon>
        <taxon>Kickxellomycotina</taxon>
        <taxon>Kickxellomycetes</taxon>
        <taxon>Kickxellales</taxon>
        <taxon>Kickxellaceae</taxon>
        <taxon>Linderina</taxon>
    </lineage>
</organism>
<proteinExistence type="predicted"/>
<name>A0ACC1J2R1_9FUNG</name>
<accession>A0ACC1J2R1</accession>
<sequence>MAPTDTGGVFNKLRRTVTTKSSNTSPRTLSKSATSLTPKPQSLKRSPTLSPPIQPAAVSPELQPRSIARSNTLPVRKAANPEEVPMTLPKEPLTPPLEPADNSGTDVQWTLLKCKGMVNLHVITVPTSISSLNHKDAFLLYPCLFRKLSQTALTSMVSFPLTDEGGQTPLAKSRRNSQRTAEPLLSEEYNRRKSICALASRVIYVWIGAQATAIKRDAITR</sequence>
<gene>
    <name evidence="1" type="ORF">FBU59_005395</name>
</gene>
<dbReference type="EMBL" id="JANBPW010004264">
    <property type="protein sequence ID" value="KAJ1935408.1"/>
    <property type="molecule type" value="Genomic_DNA"/>
</dbReference>